<dbReference type="SMART" id="SM00387">
    <property type="entry name" value="HATPase_c"/>
    <property type="match status" value="1"/>
</dbReference>
<evidence type="ECO:0000256" key="2">
    <source>
        <dbReference type="ARBA" id="ARBA00012438"/>
    </source>
</evidence>
<name>A0A0S2IM13_LEPBO</name>
<dbReference type="InterPro" id="IPR004358">
    <property type="entry name" value="Sig_transdc_His_kin-like_C"/>
</dbReference>
<dbReference type="Gene3D" id="3.30.450.40">
    <property type="match status" value="1"/>
</dbReference>
<feature type="domain" description="Histidine kinase" evidence="5">
    <location>
        <begin position="391"/>
        <end position="615"/>
    </location>
</feature>
<dbReference type="InterPro" id="IPR036890">
    <property type="entry name" value="HATPase_C_sf"/>
</dbReference>
<dbReference type="SUPFAM" id="SSF47384">
    <property type="entry name" value="Homodimeric domain of signal transducing histidine kinase"/>
    <property type="match status" value="1"/>
</dbReference>
<keyword evidence="6" id="KW-0418">Kinase</keyword>
<keyword evidence="3" id="KW-0597">Phosphoprotein</keyword>
<dbReference type="EC" id="2.7.13.3" evidence="2"/>
<reference evidence="6 7" key="1">
    <citation type="journal article" date="2015" name="PLoS Negl. Trop. Dis.">
        <title>Distribution of Plasmids in Distinct Leptospira Pathogenic Species.</title>
        <authorList>
            <person name="Wang Y."/>
            <person name="Zhuang X."/>
            <person name="Zhong Y."/>
            <person name="Zhang C."/>
            <person name="Zhang Y."/>
            <person name="Zeng L."/>
            <person name="Zhu Y."/>
            <person name="He P."/>
            <person name="Dong K."/>
            <person name="Pal U."/>
            <person name="Guo X."/>
            <person name="Qin J."/>
        </authorList>
    </citation>
    <scope>NUCLEOTIDE SEQUENCE [LARGE SCALE GENOMIC DNA]</scope>
    <source>
        <strain evidence="6 7">56604</strain>
    </source>
</reference>
<dbReference type="SUPFAM" id="SSF55874">
    <property type="entry name" value="ATPase domain of HSP90 chaperone/DNA topoisomerase II/histidine kinase"/>
    <property type="match status" value="1"/>
</dbReference>
<dbReference type="InterPro" id="IPR029016">
    <property type="entry name" value="GAF-like_dom_sf"/>
</dbReference>
<dbReference type="PANTHER" id="PTHR43065:SF48">
    <property type="entry name" value="HISTIDINE KINASE"/>
    <property type="match status" value="1"/>
</dbReference>
<keyword evidence="4" id="KW-0812">Transmembrane</keyword>
<dbReference type="SUPFAM" id="SSF55781">
    <property type="entry name" value="GAF domain-like"/>
    <property type="match status" value="1"/>
</dbReference>
<dbReference type="Gene3D" id="3.30.565.10">
    <property type="entry name" value="Histidine kinase-like ATPase, C-terminal domain"/>
    <property type="match status" value="1"/>
</dbReference>
<dbReference type="InterPro" id="IPR036097">
    <property type="entry name" value="HisK_dim/P_sf"/>
</dbReference>
<keyword evidence="4" id="KW-1133">Transmembrane helix</keyword>
<organism evidence="6">
    <name type="scientific">Leptospira borgpetersenii serovar Ballum</name>
    <dbReference type="NCBI Taxonomy" id="280505"/>
    <lineage>
        <taxon>Bacteria</taxon>
        <taxon>Pseudomonadati</taxon>
        <taxon>Spirochaetota</taxon>
        <taxon>Spirochaetia</taxon>
        <taxon>Leptospirales</taxon>
        <taxon>Leptospiraceae</taxon>
        <taxon>Leptospira</taxon>
    </lineage>
</organism>
<gene>
    <name evidence="6" type="ORF">LBBP_00138</name>
</gene>
<sequence length="630" mass="72221">MIKNSLTEESDSNMISTHCCMSTRRLNALGPIVYLILLIVCFQFISVLTLQSFHFFFLESQNLILILFSGAVLGIIVYIFSVRILRRTSGRFLRRIFPFLQFSNNEIVKYLSILDQFKSDLIATNLTRLVCEKILKFIQTIIPTKKATIFLWKEEMGKFAPFPDLGEIQFFIFDPFLLWIAENDRIYNFKEFATDLSLSRIRTSAENFFTKTGAELVVPLIINKSLLGMIVLGERKNRKNYTSSEMDKLNEIRSVSVMALSNAIFYERLIELTETLEEKVRTRTRELENAQSQLIMSEKMASLGIMVAGIAHEINTPAGVINGAADNLDQNMNYLIQNIFDIVLLAKHRKLRKNFKLALFHLLRDKKRSELDSKEKFRLKNKLKEEMKSMNFNPSLNSELSNFIIENQIGEERKYIYNVILKNDDRGYLMLKNASHINRNIKNIRYAIRNIVRIVKALKSYSHLDQSKTLSSANITEGIEDTLVILHNQIKYGIKVVRNFQEIPSVICNPDELNQVWTNLIQNAIQALKGKGKIEISVFPQNGFVVVEIEDDGPGIPLKIQDRIWDPFFTTKDQGEGTGLGLGIAKGIVEKHKGKITLTSNPGKTTFRIELPINPEVVPSENIQSNSFRK</sequence>
<evidence type="ECO:0000313" key="6">
    <source>
        <dbReference type="EMBL" id="ALO24509.1"/>
    </source>
</evidence>
<dbReference type="PRINTS" id="PR00344">
    <property type="entry name" value="BCTRLSENSOR"/>
</dbReference>
<evidence type="ECO:0000256" key="1">
    <source>
        <dbReference type="ARBA" id="ARBA00000085"/>
    </source>
</evidence>
<accession>A0A0S2IM13</accession>
<feature type="transmembrane region" description="Helical" evidence="4">
    <location>
        <begin position="63"/>
        <end position="85"/>
    </location>
</feature>
<dbReference type="PANTHER" id="PTHR43065">
    <property type="entry name" value="SENSOR HISTIDINE KINASE"/>
    <property type="match status" value="1"/>
</dbReference>
<feature type="transmembrane region" description="Helical" evidence="4">
    <location>
        <begin position="32"/>
        <end position="57"/>
    </location>
</feature>
<evidence type="ECO:0000256" key="4">
    <source>
        <dbReference type="SAM" id="Phobius"/>
    </source>
</evidence>
<comment type="catalytic activity">
    <reaction evidence="1">
        <text>ATP + protein L-histidine = ADP + protein N-phospho-L-histidine.</text>
        <dbReference type="EC" id="2.7.13.3"/>
    </reaction>
</comment>
<dbReference type="InterPro" id="IPR003594">
    <property type="entry name" value="HATPase_dom"/>
</dbReference>
<dbReference type="GO" id="GO:0000155">
    <property type="term" value="F:phosphorelay sensor kinase activity"/>
    <property type="evidence" value="ECO:0007669"/>
    <property type="project" value="InterPro"/>
</dbReference>
<evidence type="ECO:0000259" key="5">
    <source>
        <dbReference type="PROSITE" id="PS50109"/>
    </source>
</evidence>
<dbReference type="PATRIC" id="fig|280505.15.peg.130"/>
<dbReference type="Proteomes" id="UP000058857">
    <property type="component" value="Chromosome 1"/>
</dbReference>
<protein>
    <recommendedName>
        <fullName evidence="2">histidine kinase</fullName>
        <ecNumber evidence="2">2.7.13.3</ecNumber>
    </recommendedName>
</protein>
<dbReference type="InterPro" id="IPR005467">
    <property type="entry name" value="His_kinase_dom"/>
</dbReference>
<dbReference type="PROSITE" id="PS50109">
    <property type="entry name" value="HIS_KIN"/>
    <property type="match status" value="1"/>
</dbReference>
<dbReference type="Pfam" id="PF02518">
    <property type="entry name" value="HATPase_c"/>
    <property type="match status" value="1"/>
</dbReference>
<dbReference type="CDD" id="cd00082">
    <property type="entry name" value="HisKA"/>
    <property type="match status" value="1"/>
</dbReference>
<dbReference type="InterPro" id="IPR003661">
    <property type="entry name" value="HisK_dim/P_dom"/>
</dbReference>
<evidence type="ECO:0000313" key="7">
    <source>
        <dbReference type="Proteomes" id="UP000058857"/>
    </source>
</evidence>
<evidence type="ECO:0000256" key="3">
    <source>
        <dbReference type="ARBA" id="ARBA00022553"/>
    </source>
</evidence>
<dbReference type="AlphaFoldDB" id="A0A0S2IM13"/>
<dbReference type="Gene3D" id="1.10.287.130">
    <property type="match status" value="1"/>
</dbReference>
<keyword evidence="6" id="KW-0808">Transferase</keyword>
<keyword evidence="4" id="KW-0472">Membrane</keyword>
<dbReference type="EMBL" id="CP012029">
    <property type="protein sequence ID" value="ALO24509.1"/>
    <property type="molecule type" value="Genomic_DNA"/>
</dbReference>
<proteinExistence type="predicted"/>